<dbReference type="Proteomes" id="UP000681722">
    <property type="component" value="Unassembled WGS sequence"/>
</dbReference>
<feature type="region of interest" description="Disordered" evidence="8">
    <location>
        <begin position="457"/>
        <end position="531"/>
    </location>
</feature>
<organism evidence="10 12">
    <name type="scientific">Didymodactylos carnosus</name>
    <dbReference type="NCBI Taxonomy" id="1234261"/>
    <lineage>
        <taxon>Eukaryota</taxon>
        <taxon>Metazoa</taxon>
        <taxon>Spiralia</taxon>
        <taxon>Gnathifera</taxon>
        <taxon>Rotifera</taxon>
        <taxon>Eurotatoria</taxon>
        <taxon>Bdelloidea</taxon>
        <taxon>Philodinida</taxon>
        <taxon>Philodinidae</taxon>
        <taxon>Didymodactylos</taxon>
    </lineage>
</organism>
<dbReference type="PANTHER" id="PTHR45767">
    <property type="entry name" value="FORKHEAD BOX PROTEIN O"/>
    <property type="match status" value="1"/>
</dbReference>
<dbReference type="InterPro" id="IPR036390">
    <property type="entry name" value="WH_DNA-bd_sf"/>
</dbReference>
<feature type="compositionally biased region" description="Low complexity" evidence="8">
    <location>
        <begin position="493"/>
        <end position="520"/>
    </location>
</feature>
<dbReference type="GO" id="GO:0043565">
    <property type="term" value="F:sequence-specific DNA binding"/>
    <property type="evidence" value="ECO:0007669"/>
    <property type="project" value="InterPro"/>
</dbReference>
<evidence type="ECO:0000313" key="10">
    <source>
        <dbReference type="EMBL" id="CAF1159317.1"/>
    </source>
</evidence>
<keyword evidence="4 7" id="KW-0238">DNA-binding</keyword>
<feature type="region of interest" description="Disordered" evidence="8">
    <location>
        <begin position="23"/>
        <end position="56"/>
    </location>
</feature>
<feature type="region of interest" description="Disordered" evidence="8">
    <location>
        <begin position="405"/>
        <end position="441"/>
    </location>
</feature>
<name>A0A814TKA2_9BILA</name>
<sequence>MRAPNAHSTLTDYSLPSVHSTRLYSSSNITPPPSSLDSSTSNNKTKGHQSYTQRHSVNTTVDYDLDRFDDEIKKEEEEWLLTKDSLNETEQNSTNTDINDLFSDGNFDEQLSLHIEKELGLDEQQTNRKNAWGNLSYAELIAKAIENSHQKRLTLAQIYIWMVKYVPYFRDKGDRKSSSGWKNSIRHNLSLHNRFVRVPNEIAGKSSWWTVDPRAKQVRGRRRIQSSECGTRITTTKPTTARRRTQTAKSASSVTTPVAHDFTRSTNGFDAVDELYLFSDGGTSPIPSSSSDHLLNSTFDNQEQFETYLNMPFDNTELELPMASENALLECSSSTNQPQWLISSREGRKSLSDSSAIENNYVGLSISYLERAFQQQAQQQQCLPVQVQKLTSVRDVNRSLYNLLESSSHNEDQNNLFQSSTKQKVVQQQSSTMPQQQSPQQNGKILLEMLSLTPPTCTSDPNCCTSSTSSRSSSGYSGMDSNRSSSTSYLTKSPFSDIQSPSSSLIDTPRSLSPPYTQQSKPPPPPAVTEKVLKSEPLTPSNMILASGLEQLTSEHLQKLMNIDRSNPIFRRLLVALLRHKTMNNRQQLTQESNIDLQSVKQELDNYSTSQYSCIQPITSFKSEPMDYNQQQLHNSFQQPVMTQPLSSINMTPFTRHELLSQQQQSSMEIELLPQPNELDCDVETILNFERNTFGDCSFDITDLPNL</sequence>
<dbReference type="Proteomes" id="UP000663829">
    <property type="component" value="Unassembled WGS sequence"/>
</dbReference>
<reference evidence="10" key="1">
    <citation type="submission" date="2021-02" db="EMBL/GenBank/DDBJ databases">
        <authorList>
            <person name="Nowell W R."/>
        </authorList>
    </citation>
    <scope>NUCLEOTIDE SEQUENCE</scope>
</reference>
<dbReference type="AlphaFoldDB" id="A0A814TKA2"/>
<dbReference type="SMART" id="SM00339">
    <property type="entry name" value="FH"/>
    <property type="match status" value="1"/>
</dbReference>
<feature type="domain" description="Fork-head" evidence="9">
    <location>
        <begin position="132"/>
        <end position="244"/>
    </location>
</feature>
<dbReference type="EMBL" id="CAJNOQ010007147">
    <property type="protein sequence ID" value="CAF1159317.1"/>
    <property type="molecule type" value="Genomic_DNA"/>
</dbReference>
<gene>
    <name evidence="10" type="ORF">GPM918_LOCUS21594</name>
    <name evidence="11" type="ORF">SRO942_LOCUS21591</name>
</gene>
<feature type="compositionally biased region" description="Low complexity" evidence="8">
    <location>
        <begin position="418"/>
        <end position="441"/>
    </location>
</feature>
<evidence type="ECO:0000256" key="2">
    <source>
        <dbReference type="ARBA" id="ARBA00022490"/>
    </source>
</evidence>
<evidence type="ECO:0000256" key="3">
    <source>
        <dbReference type="ARBA" id="ARBA00023015"/>
    </source>
</evidence>
<evidence type="ECO:0000313" key="12">
    <source>
        <dbReference type="Proteomes" id="UP000663829"/>
    </source>
</evidence>
<dbReference type="GO" id="GO:0005737">
    <property type="term" value="C:cytoplasm"/>
    <property type="evidence" value="ECO:0007669"/>
    <property type="project" value="UniProtKB-SubCell"/>
</dbReference>
<feature type="DNA-binding region" description="Fork-head" evidence="7">
    <location>
        <begin position="132"/>
        <end position="244"/>
    </location>
</feature>
<evidence type="ECO:0000256" key="8">
    <source>
        <dbReference type="SAM" id="MobiDB-lite"/>
    </source>
</evidence>
<dbReference type="OrthoDB" id="5954824at2759"/>
<dbReference type="Gene3D" id="1.10.10.10">
    <property type="entry name" value="Winged helix-like DNA-binding domain superfamily/Winged helix DNA-binding domain"/>
    <property type="match status" value="1"/>
</dbReference>
<dbReference type="InterPro" id="IPR030456">
    <property type="entry name" value="TF_fork_head_CS_2"/>
</dbReference>
<dbReference type="InterPro" id="IPR036388">
    <property type="entry name" value="WH-like_DNA-bd_sf"/>
</dbReference>
<keyword evidence="2" id="KW-0963">Cytoplasm</keyword>
<evidence type="ECO:0000259" key="9">
    <source>
        <dbReference type="PROSITE" id="PS50039"/>
    </source>
</evidence>
<dbReference type="PROSITE" id="PS00658">
    <property type="entry name" value="FORK_HEAD_2"/>
    <property type="match status" value="1"/>
</dbReference>
<dbReference type="FunFam" id="1.10.10.10:FF:000032">
    <property type="entry name" value="Forkhead box protein O4"/>
    <property type="match status" value="1"/>
</dbReference>
<evidence type="ECO:0000313" key="11">
    <source>
        <dbReference type="EMBL" id="CAF3922803.1"/>
    </source>
</evidence>
<dbReference type="GO" id="GO:0005634">
    <property type="term" value="C:nucleus"/>
    <property type="evidence" value="ECO:0007669"/>
    <property type="project" value="UniProtKB-SubCell"/>
</dbReference>
<comment type="caution">
    <text evidence="10">The sequence shown here is derived from an EMBL/GenBank/DDBJ whole genome shotgun (WGS) entry which is preliminary data.</text>
</comment>
<proteinExistence type="predicted"/>
<dbReference type="SUPFAM" id="SSF46785">
    <property type="entry name" value="Winged helix' DNA-binding domain"/>
    <property type="match status" value="1"/>
</dbReference>
<comment type="subcellular location">
    <subcellularLocation>
        <location evidence="1">Cytoplasm</location>
    </subcellularLocation>
    <subcellularLocation>
        <location evidence="7">Nucleus</location>
    </subcellularLocation>
</comment>
<dbReference type="Pfam" id="PF00250">
    <property type="entry name" value="Forkhead"/>
    <property type="match status" value="1"/>
</dbReference>
<accession>A0A814TKA2</accession>
<protein>
    <recommendedName>
        <fullName evidence="9">Fork-head domain-containing protein</fullName>
    </recommendedName>
</protein>
<dbReference type="PRINTS" id="PR00053">
    <property type="entry name" value="FORKHEAD"/>
</dbReference>
<keyword evidence="6 7" id="KW-0539">Nucleus</keyword>
<dbReference type="PROSITE" id="PS50039">
    <property type="entry name" value="FORK_HEAD_3"/>
    <property type="match status" value="1"/>
</dbReference>
<dbReference type="EMBL" id="CAJOBC010007147">
    <property type="protein sequence ID" value="CAF3922803.1"/>
    <property type="molecule type" value="Genomic_DNA"/>
</dbReference>
<dbReference type="GO" id="GO:0003700">
    <property type="term" value="F:DNA-binding transcription factor activity"/>
    <property type="evidence" value="ECO:0007669"/>
    <property type="project" value="InterPro"/>
</dbReference>
<evidence type="ECO:0000256" key="1">
    <source>
        <dbReference type="ARBA" id="ARBA00004496"/>
    </source>
</evidence>
<evidence type="ECO:0000256" key="7">
    <source>
        <dbReference type="PROSITE-ProRule" id="PRU00089"/>
    </source>
</evidence>
<keyword evidence="3" id="KW-0805">Transcription regulation</keyword>
<dbReference type="InterPro" id="IPR001766">
    <property type="entry name" value="Fork_head_dom"/>
</dbReference>
<evidence type="ECO:0000256" key="6">
    <source>
        <dbReference type="ARBA" id="ARBA00023242"/>
    </source>
</evidence>
<feature type="compositionally biased region" description="Low complexity" evidence="8">
    <location>
        <begin position="465"/>
        <end position="486"/>
    </location>
</feature>
<evidence type="ECO:0000256" key="4">
    <source>
        <dbReference type="ARBA" id="ARBA00023125"/>
    </source>
</evidence>
<evidence type="ECO:0000256" key="5">
    <source>
        <dbReference type="ARBA" id="ARBA00023163"/>
    </source>
</evidence>
<keyword evidence="12" id="KW-1185">Reference proteome</keyword>
<feature type="compositionally biased region" description="Polar residues" evidence="8">
    <location>
        <begin position="42"/>
        <end position="56"/>
    </location>
</feature>
<keyword evidence="5" id="KW-0804">Transcription</keyword>